<dbReference type="InterPro" id="IPR001647">
    <property type="entry name" value="HTH_TetR"/>
</dbReference>
<evidence type="ECO:0000256" key="1">
    <source>
        <dbReference type="ARBA" id="ARBA00023015"/>
    </source>
</evidence>
<comment type="caution">
    <text evidence="6">The sequence shown here is derived from an EMBL/GenBank/DDBJ whole genome shotgun (WGS) entry which is preliminary data.</text>
</comment>
<dbReference type="Pfam" id="PF00440">
    <property type="entry name" value="TetR_N"/>
    <property type="match status" value="1"/>
</dbReference>
<dbReference type="PRINTS" id="PR00455">
    <property type="entry name" value="HTHTETR"/>
</dbReference>
<dbReference type="SUPFAM" id="SSF46689">
    <property type="entry name" value="Homeodomain-like"/>
    <property type="match status" value="1"/>
</dbReference>
<accession>A0ABU1VUM3</accession>
<dbReference type="PROSITE" id="PS50977">
    <property type="entry name" value="HTH_TETR_2"/>
    <property type="match status" value="1"/>
</dbReference>
<keyword evidence="2 4" id="KW-0238">DNA-binding</keyword>
<gene>
    <name evidence="6" type="ORF">J2W69_000331</name>
</gene>
<proteinExistence type="predicted"/>
<name>A0ABU1VUM3_9GAMM</name>
<evidence type="ECO:0000256" key="4">
    <source>
        <dbReference type="PROSITE-ProRule" id="PRU00335"/>
    </source>
</evidence>
<evidence type="ECO:0000256" key="3">
    <source>
        <dbReference type="ARBA" id="ARBA00023163"/>
    </source>
</evidence>
<keyword evidence="3" id="KW-0804">Transcription</keyword>
<dbReference type="InterPro" id="IPR050109">
    <property type="entry name" value="HTH-type_TetR-like_transc_reg"/>
</dbReference>
<evidence type="ECO:0000259" key="5">
    <source>
        <dbReference type="PROSITE" id="PS50977"/>
    </source>
</evidence>
<dbReference type="RefSeq" id="WP_310273925.1">
    <property type="nucleotide sequence ID" value="NZ_JAVDWR010000001.1"/>
</dbReference>
<dbReference type="PANTHER" id="PTHR30055:SF234">
    <property type="entry name" value="HTH-TYPE TRANSCRIPTIONAL REGULATOR BETI"/>
    <property type="match status" value="1"/>
</dbReference>
<evidence type="ECO:0000313" key="6">
    <source>
        <dbReference type="EMBL" id="MDR7119416.1"/>
    </source>
</evidence>
<organism evidence="6 7">
    <name type="scientific">Rheinheimera soli</name>
    <dbReference type="NCBI Taxonomy" id="443616"/>
    <lineage>
        <taxon>Bacteria</taxon>
        <taxon>Pseudomonadati</taxon>
        <taxon>Pseudomonadota</taxon>
        <taxon>Gammaproteobacteria</taxon>
        <taxon>Chromatiales</taxon>
        <taxon>Chromatiaceae</taxon>
        <taxon>Rheinheimera</taxon>
    </lineage>
</organism>
<protein>
    <submittedName>
        <fullName evidence="6">AcrR family transcriptional regulator</fullName>
    </submittedName>
</protein>
<keyword evidence="7" id="KW-1185">Reference proteome</keyword>
<dbReference type="EMBL" id="JAVDWR010000001">
    <property type="protein sequence ID" value="MDR7119416.1"/>
    <property type="molecule type" value="Genomic_DNA"/>
</dbReference>
<reference evidence="6 7" key="1">
    <citation type="submission" date="2023-07" db="EMBL/GenBank/DDBJ databases">
        <title>Sorghum-associated microbial communities from plants grown in Nebraska, USA.</title>
        <authorList>
            <person name="Schachtman D."/>
        </authorList>
    </citation>
    <scope>NUCLEOTIDE SEQUENCE [LARGE SCALE GENOMIC DNA]</scope>
    <source>
        <strain evidence="6 7">4138</strain>
    </source>
</reference>
<evidence type="ECO:0000256" key="2">
    <source>
        <dbReference type="ARBA" id="ARBA00023125"/>
    </source>
</evidence>
<keyword evidence="1" id="KW-0805">Transcription regulation</keyword>
<dbReference type="InterPro" id="IPR009057">
    <property type="entry name" value="Homeodomain-like_sf"/>
</dbReference>
<dbReference type="Proteomes" id="UP001257909">
    <property type="component" value="Unassembled WGS sequence"/>
</dbReference>
<sequence length="269" mass="30192">MLKFLCDITTAAKESRSCPLQQRFSKKQQAIADREQELLHIAQQLVEAEGYANLTMDKLTAASPYSKGTIYNHFSSKEDVITALCNASLRHEISLFKKALRFEGNTREIALALHQAYLLSAKLQPVLFSCVLTAKSPWVQEKSSPARLTMQQELEKEVTQMIDVLLQQAIDANELQAKAGATIDLMAFANWAISFGSIALLSSASETYSIERLQGTHPFLFNLNCVLDGMNWLPLSSDWDYSQSWLRVEKEIFSLEQQQLSAAVPEVLK</sequence>
<feature type="DNA-binding region" description="H-T-H motif" evidence="4">
    <location>
        <begin position="55"/>
        <end position="74"/>
    </location>
</feature>
<dbReference type="Gene3D" id="1.10.357.10">
    <property type="entry name" value="Tetracycline Repressor, domain 2"/>
    <property type="match status" value="1"/>
</dbReference>
<dbReference type="PANTHER" id="PTHR30055">
    <property type="entry name" value="HTH-TYPE TRANSCRIPTIONAL REGULATOR RUTR"/>
    <property type="match status" value="1"/>
</dbReference>
<feature type="domain" description="HTH tetR-type" evidence="5">
    <location>
        <begin position="32"/>
        <end position="92"/>
    </location>
</feature>
<evidence type="ECO:0000313" key="7">
    <source>
        <dbReference type="Proteomes" id="UP001257909"/>
    </source>
</evidence>